<evidence type="ECO:0000313" key="6">
    <source>
        <dbReference type="EMBL" id="GMA24334.1"/>
    </source>
</evidence>
<dbReference type="SUPFAM" id="SSF53067">
    <property type="entry name" value="Actin-like ATPase domain"/>
    <property type="match status" value="1"/>
</dbReference>
<dbReference type="InterPro" id="IPR043129">
    <property type="entry name" value="ATPase_NBD"/>
</dbReference>
<evidence type="ECO:0000313" key="7">
    <source>
        <dbReference type="Proteomes" id="UP001157091"/>
    </source>
</evidence>
<keyword evidence="7" id="KW-1185">Reference proteome</keyword>
<comment type="similarity">
    <text evidence="1">Belongs to the FGGY kinase family.</text>
</comment>
<evidence type="ECO:0000256" key="3">
    <source>
        <dbReference type="ARBA" id="ARBA00022679"/>
    </source>
</evidence>
<gene>
    <name evidence="6" type="ORF">GCM10025864_20930</name>
</gene>
<dbReference type="Gene3D" id="3.30.420.40">
    <property type="match status" value="1"/>
</dbReference>
<dbReference type="PANTHER" id="PTHR43095">
    <property type="entry name" value="SUGAR KINASE"/>
    <property type="match status" value="1"/>
</dbReference>
<evidence type="ECO:0000256" key="4">
    <source>
        <dbReference type="ARBA" id="ARBA00022777"/>
    </source>
</evidence>
<protein>
    <recommendedName>
        <fullName evidence="8">Xylulokinase</fullName>
    </recommendedName>
</protein>
<accession>A0ABQ6I3H2</accession>
<evidence type="ECO:0000256" key="1">
    <source>
        <dbReference type="ARBA" id="ARBA00009156"/>
    </source>
</evidence>
<dbReference type="Proteomes" id="UP001157091">
    <property type="component" value="Unassembled WGS sequence"/>
</dbReference>
<name>A0ABQ6I3H2_9MICO</name>
<organism evidence="6 7">
    <name type="scientific">Luteimicrobium album</name>
    <dbReference type="NCBI Taxonomy" id="1054550"/>
    <lineage>
        <taxon>Bacteria</taxon>
        <taxon>Bacillati</taxon>
        <taxon>Actinomycetota</taxon>
        <taxon>Actinomycetes</taxon>
        <taxon>Micrococcales</taxon>
        <taxon>Luteimicrobium</taxon>
    </lineage>
</organism>
<comment type="caution">
    <text evidence="6">The sequence shown here is derived from an EMBL/GenBank/DDBJ whole genome shotgun (WGS) entry which is preliminary data.</text>
</comment>
<dbReference type="PANTHER" id="PTHR43095:SF5">
    <property type="entry name" value="XYLULOSE KINASE"/>
    <property type="match status" value="1"/>
</dbReference>
<sequence length="130" mass="12256">MPAGLGLGAGAGDNAGAALGLGMSAGDVAISIGTSGVVSAVADRPSADASGLVNGFADATGQYLLLGVTLNASRVLDAARSILGVDHVGLSKLALAAPPGPTASSSCPTSRASARPTGPTRPARSTACAS</sequence>
<evidence type="ECO:0008006" key="8">
    <source>
        <dbReference type="Google" id="ProtNLM"/>
    </source>
</evidence>
<dbReference type="EMBL" id="BSUK01000001">
    <property type="protein sequence ID" value="GMA24334.1"/>
    <property type="molecule type" value="Genomic_DNA"/>
</dbReference>
<keyword evidence="4" id="KW-0418">Kinase</keyword>
<dbReference type="InterPro" id="IPR050406">
    <property type="entry name" value="FGGY_Carb_Kinase"/>
</dbReference>
<evidence type="ECO:0000256" key="5">
    <source>
        <dbReference type="SAM" id="MobiDB-lite"/>
    </source>
</evidence>
<proteinExistence type="inferred from homology"/>
<feature type="compositionally biased region" description="Polar residues" evidence="5">
    <location>
        <begin position="102"/>
        <end position="112"/>
    </location>
</feature>
<keyword evidence="2" id="KW-0859">Xylose metabolism</keyword>
<reference evidence="7" key="1">
    <citation type="journal article" date="2019" name="Int. J. Syst. Evol. Microbiol.">
        <title>The Global Catalogue of Microorganisms (GCM) 10K type strain sequencing project: providing services to taxonomists for standard genome sequencing and annotation.</title>
        <authorList>
            <consortium name="The Broad Institute Genomics Platform"/>
            <consortium name="The Broad Institute Genome Sequencing Center for Infectious Disease"/>
            <person name="Wu L."/>
            <person name="Ma J."/>
        </authorList>
    </citation>
    <scope>NUCLEOTIDE SEQUENCE [LARGE SCALE GENOMIC DNA]</scope>
    <source>
        <strain evidence="7">NBRC 106348</strain>
    </source>
</reference>
<keyword evidence="2" id="KW-0119">Carbohydrate metabolism</keyword>
<feature type="region of interest" description="Disordered" evidence="5">
    <location>
        <begin position="98"/>
        <end position="130"/>
    </location>
</feature>
<evidence type="ECO:0000256" key="2">
    <source>
        <dbReference type="ARBA" id="ARBA00022629"/>
    </source>
</evidence>
<keyword evidence="3" id="KW-0808">Transferase</keyword>